<name>A0ABN7WW22_GIGMA</name>
<reference evidence="1 2" key="1">
    <citation type="submission" date="2021-06" db="EMBL/GenBank/DDBJ databases">
        <authorList>
            <person name="Kallberg Y."/>
            <person name="Tangrot J."/>
            <person name="Rosling A."/>
        </authorList>
    </citation>
    <scope>NUCLEOTIDE SEQUENCE [LARGE SCALE GENOMIC DNA]</scope>
    <source>
        <strain evidence="1 2">120-4 pot B 10/14</strain>
    </source>
</reference>
<evidence type="ECO:0000313" key="1">
    <source>
        <dbReference type="EMBL" id="CAG8842061.1"/>
    </source>
</evidence>
<sequence>HVKSTKENGVTKQTFYPFRVDYKYRTEIKELQILKRIVQGNILNSQLPGFCCEANRISGPQIMGFDDQKILSELISDIPFQPFNISIDKLSAIIYSIDIFLNKDWNYADPNDMWSQTRLLKAINENDNIIELHQSLGEIYPKNYEISDQKLRAWHAILNATSCTNITPKSHDFTKEKNLFDLLYQTRFLCSISSIIPNSTEIFWDYFKQSLDNNKRGLNGKQRILLIIAHYFPYQILRQKLQISPNTINTAKMYARINGYGCSVAPKPLM</sequence>
<feature type="non-terminal residue" evidence="1">
    <location>
        <position position="1"/>
    </location>
</feature>
<accession>A0ABN7WW22</accession>
<keyword evidence="2" id="KW-1185">Reference proteome</keyword>
<protein>
    <submittedName>
        <fullName evidence="1">44993_t:CDS:1</fullName>
    </submittedName>
</protein>
<dbReference type="Proteomes" id="UP000789901">
    <property type="component" value="Unassembled WGS sequence"/>
</dbReference>
<gene>
    <name evidence="1" type="ORF">GMARGA_LOCUS35786</name>
</gene>
<evidence type="ECO:0000313" key="2">
    <source>
        <dbReference type="Proteomes" id="UP000789901"/>
    </source>
</evidence>
<feature type="non-terminal residue" evidence="1">
    <location>
        <position position="270"/>
    </location>
</feature>
<dbReference type="EMBL" id="CAJVQB010067790">
    <property type="protein sequence ID" value="CAG8842061.1"/>
    <property type="molecule type" value="Genomic_DNA"/>
</dbReference>
<proteinExistence type="predicted"/>
<organism evidence="1 2">
    <name type="scientific">Gigaspora margarita</name>
    <dbReference type="NCBI Taxonomy" id="4874"/>
    <lineage>
        <taxon>Eukaryota</taxon>
        <taxon>Fungi</taxon>
        <taxon>Fungi incertae sedis</taxon>
        <taxon>Mucoromycota</taxon>
        <taxon>Glomeromycotina</taxon>
        <taxon>Glomeromycetes</taxon>
        <taxon>Diversisporales</taxon>
        <taxon>Gigasporaceae</taxon>
        <taxon>Gigaspora</taxon>
    </lineage>
</organism>
<comment type="caution">
    <text evidence="1">The sequence shown here is derived from an EMBL/GenBank/DDBJ whole genome shotgun (WGS) entry which is preliminary data.</text>
</comment>